<feature type="non-terminal residue" evidence="2">
    <location>
        <position position="342"/>
    </location>
</feature>
<dbReference type="AlphaFoldDB" id="A0A6J4M272"/>
<protein>
    <submittedName>
        <fullName evidence="2">Uncharacterized protein</fullName>
    </submittedName>
</protein>
<evidence type="ECO:0000313" key="2">
    <source>
        <dbReference type="EMBL" id="CAA9347109.1"/>
    </source>
</evidence>
<feature type="region of interest" description="Disordered" evidence="1">
    <location>
        <begin position="112"/>
        <end position="226"/>
    </location>
</feature>
<sequence length="342" mass="35094">VPHLHLLHGRSGDQRGHRRVRGGAHGGVRRGAGAAVGRVPALRALEPGAAGGALGAGGGGGAFLRGCAAARAVGERGAGAAAGRDAAHPGGSGGARRAGGVAVRAGAPAAAVEERAGHGRQLRAAHRGARPVLSVLDPGRPGGARGAGAPRGPPHPGGALAGRSAHRHPPRPSHPLLAAARRPGRPRPPHPRHPPRRAGRRALARTLAPPARRDRAPRALPRHPRRQLVWRVRGQGVGRAVAPDSERLLRRLPARHRIQSGAPGRPRPRLQPARLARDGGLGARRAARQGVHPAEAGWPRRPRPGDGAPRGVRAPGHAGRAPGPGSRLARRRGDRGDRGQAL</sequence>
<organism evidence="2">
    <name type="scientific">uncultured Gemmatimonadota bacterium</name>
    <dbReference type="NCBI Taxonomy" id="203437"/>
    <lineage>
        <taxon>Bacteria</taxon>
        <taxon>Pseudomonadati</taxon>
        <taxon>Gemmatimonadota</taxon>
        <taxon>environmental samples</taxon>
    </lineage>
</organism>
<accession>A0A6J4M272</accession>
<dbReference type="EMBL" id="CADCTW010000161">
    <property type="protein sequence ID" value="CAA9347109.1"/>
    <property type="molecule type" value="Genomic_DNA"/>
</dbReference>
<reference evidence="2" key="1">
    <citation type="submission" date="2020-02" db="EMBL/GenBank/DDBJ databases">
        <authorList>
            <person name="Meier V. D."/>
        </authorList>
    </citation>
    <scope>NUCLEOTIDE SEQUENCE</scope>
    <source>
        <strain evidence="2">AVDCRST_MAG68</strain>
    </source>
</reference>
<proteinExistence type="predicted"/>
<evidence type="ECO:0000256" key="1">
    <source>
        <dbReference type="SAM" id="MobiDB-lite"/>
    </source>
</evidence>
<gene>
    <name evidence="2" type="ORF">AVDCRST_MAG68-3997</name>
</gene>
<feature type="region of interest" description="Disordered" evidence="1">
    <location>
        <begin position="1"/>
        <end position="32"/>
    </location>
</feature>
<feature type="region of interest" description="Disordered" evidence="1">
    <location>
        <begin position="251"/>
        <end position="342"/>
    </location>
</feature>
<name>A0A6J4M272_9BACT</name>
<feature type="compositionally biased region" description="Basic residues" evidence="1">
    <location>
        <begin position="118"/>
        <end position="129"/>
    </location>
</feature>
<feature type="non-terminal residue" evidence="2">
    <location>
        <position position="1"/>
    </location>
</feature>
<feature type="compositionally biased region" description="Basic residues" evidence="1">
    <location>
        <begin position="182"/>
        <end position="203"/>
    </location>
</feature>
<feature type="compositionally biased region" description="Low complexity" evidence="1">
    <location>
        <begin position="305"/>
        <end position="327"/>
    </location>
</feature>